<dbReference type="Proteomes" id="UP000046395">
    <property type="component" value="Unassembled WGS sequence"/>
</dbReference>
<evidence type="ECO:0000313" key="1">
    <source>
        <dbReference type="Proteomes" id="UP000046395"/>
    </source>
</evidence>
<reference evidence="2" key="1">
    <citation type="submission" date="2019-12" db="UniProtKB">
        <authorList>
            <consortium name="WormBaseParasite"/>
        </authorList>
    </citation>
    <scope>IDENTIFICATION</scope>
</reference>
<name>A0A5S6QY42_TRIMR</name>
<dbReference type="WBParaSite" id="TMUE_3000012175.1">
    <property type="protein sequence ID" value="TMUE_3000012175.1"/>
    <property type="gene ID" value="WBGene00301484"/>
</dbReference>
<dbReference type="AlphaFoldDB" id="A0A5S6QY42"/>
<organism evidence="1 2">
    <name type="scientific">Trichuris muris</name>
    <name type="common">Mouse whipworm</name>
    <dbReference type="NCBI Taxonomy" id="70415"/>
    <lineage>
        <taxon>Eukaryota</taxon>
        <taxon>Metazoa</taxon>
        <taxon>Ecdysozoa</taxon>
        <taxon>Nematoda</taxon>
        <taxon>Enoplea</taxon>
        <taxon>Dorylaimia</taxon>
        <taxon>Trichinellida</taxon>
        <taxon>Trichuridae</taxon>
        <taxon>Trichuris</taxon>
    </lineage>
</organism>
<sequence length="213" mass="22753">MIIGAQRAFPSERDSNIKAYVIVRCIALEFIFPVSRGQTGNRGADIIINAWCAGRDHILSLLAHTNQWCPSAARDTRATGLTEHRGTAAPKEVVRENPVVATPTEEEQIVQLERSRTVPRVDAAVALGDGGDSFFFTGPPASVRPAKGANFLPLDQDEIIGCMSPVVLMRGSAADAPGDRTDQIDDMDGQQLAAKVGPTNPGVRVAADRLPTV</sequence>
<protein>
    <submittedName>
        <fullName evidence="2">Uncharacterized protein</fullName>
    </submittedName>
</protein>
<keyword evidence="1" id="KW-1185">Reference proteome</keyword>
<evidence type="ECO:0000313" key="2">
    <source>
        <dbReference type="WBParaSite" id="TMUE_3000012175.1"/>
    </source>
</evidence>
<proteinExistence type="predicted"/>
<accession>A0A5S6QY42</accession>